<evidence type="ECO:0000256" key="3">
    <source>
        <dbReference type="ARBA" id="ARBA00022705"/>
    </source>
</evidence>
<reference evidence="15 16" key="1">
    <citation type="submission" date="2020-12" db="EMBL/GenBank/DDBJ databases">
        <title>Sulforoseuscoccus oceanibium gen. nov., sp. nov., a representative of the phylum Verrucomicrobia with special cytoplasmic membrane, and proposal of Sulforoseuscoccusaceae fam. nov.</title>
        <authorList>
            <person name="Xi F."/>
        </authorList>
    </citation>
    <scope>NUCLEOTIDE SEQUENCE [LARGE SCALE GENOMIC DNA]</scope>
    <source>
        <strain evidence="15 16">T37</strain>
    </source>
</reference>
<evidence type="ECO:0000256" key="10">
    <source>
        <dbReference type="ARBA" id="ARBA00023204"/>
    </source>
</evidence>
<dbReference type="KEGG" id="soa:G3M56_011675"/>
<dbReference type="InterPro" id="IPR015927">
    <property type="entry name" value="Peptidase_S24_S26A/B/C"/>
</dbReference>
<evidence type="ECO:0000256" key="9">
    <source>
        <dbReference type="ARBA" id="ARBA00023163"/>
    </source>
</evidence>
<evidence type="ECO:0000256" key="5">
    <source>
        <dbReference type="ARBA" id="ARBA00022801"/>
    </source>
</evidence>
<dbReference type="EMBL" id="CP066776">
    <property type="protein sequence ID" value="QQL44534.1"/>
    <property type="molecule type" value="Genomic_DNA"/>
</dbReference>
<dbReference type="Pfam" id="PF01726">
    <property type="entry name" value="LexA_DNA_bind"/>
    <property type="match status" value="1"/>
</dbReference>
<keyword evidence="2" id="KW-0678">Repressor</keyword>
<evidence type="ECO:0000256" key="1">
    <source>
        <dbReference type="ARBA" id="ARBA00007484"/>
    </source>
</evidence>
<gene>
    <name evidence="15" type="primary">lexA</name>
    <name evidence="15" type="ORF">G3M56_011675</name>
</gene>
<keyword evidence="3" id="KW-0235">DNA replication</keyword>
<keyword evidence="5 12" id="KW-0378">Hydrolase</keyword>
<feature type="domain" description="LexA repressor DNA-binding" evidence="14">
    <location>
        <begin position="4"/>
        <end position="66"/>
    </location>
</feature>
<dbReference type="InterPro" id="IPR036388">
    <property type="entry name" value="WH-like_DNA-bd_sf"/>
</dbReference>
<dbReference type="InterPro" id="IPR050077">
    <property type="entry name" value="LexA_repressor"/>
</dbReference>
<proteinExistence type="inferred from homology"/>
<dbReference type="InterPro" id="IPR036286">
    <property type="entry name" value="LexA/Signal_pep-like_sf"/>
</dbReference>
<dbReference type="SUPFAM" id="SSF51306">
    <property type="entry name" value="LexA/Signal peptidase"/>
    <property type="match status" value="1"/>
</dbReference>
<organism evidence="15 16">
    <name type="scientific">Sulfuriroseicoccus oceanibius</name>
    <dbReference type="NCBI Taxonomy" id="2707525"/>
    <lineage>
        <taxon>Bacteria</taxon>
        <taxon>Pseudomonadati</taxon>
        <taxon>Verrucomicrobiota</taxon>
        <taxon>Verrucomicrobiia</taxon>
        <taxon>Verrucomicrobiales</taxon>
        <taxon>Verrucomicrobiaceae</taxon>
        <taxon>Sulfuriroseicoccus</taxon>
    </lineage>
</organism>
<dbReference type="AlphaFoldDB" id="A0A6B3LAR6"/>
<dbReference type="InterPro" id="IPR006197">
    <property type="entry name" value="Peptidase_S24_LexA"/>
</dbReference>
<keyword evidence="8" id="KW-0238">DNA-binding</keyword>
<evidence type="ECO:0000313" key="16">
    <source>
        <dbReference type="Proteomes" id="UP000475117"/>
    </source>
</evidence>
<dbReference type="GO" id="GO:0004252">
    <property type="term" value="F:serine-type endopeptidase activity"/>
    <property type="evidence" value="ECO:0007669"/>
    <property type="project" value="UniProtKB-EC"/>
</dbReference>
<evidence type="ECO:0000256" key="11">
    <source>
        <dbReference type="ARBA" id="ARBA00023236"/>
    </source>
</evidence>
<dbReference type="Gene3D" id="1.10.10.10">
    <property type="entry name" value="Winged helix-like DNA-binding domain superfamily/Winged helix DNA-binding domain"/>
    <property type="match status" value="1"/>
</dbReference>
<evidence type="ECO:0000313" key="15">
    <source>
        <dbReference type="EMBL" id="QQL44534.1"/>
    </source>
</evidence>
<dbReference type="InterPro" id="IPR006200">
    <property type="entry name" value="LexA"/>
</dbReference>
<dbReference type="GO" id="GO:0009432">
    <property type="term" value="P:SOS response"/>
    <property type="evidence" value="ECO:0007669"/>
    <property type="project" value="UniProtKB-KW"/>
</dbReference>
<keyword evidence="6 12" id="KW-0068">Autocatalytic cleavage</keyword>
<evidence type="ECO:0000256" key="7">
    <source>
        <dbReference type="ARBA" id="ARBA00023015"/>
    </source>
</evidence>
<feature type="domain" description="Peptidase S24/S26A/S26B/S26C" evidence="13">
    <location>
        <begin position="82"/>
        <end position="196"/>
    </location>
</feature>
<keyword evidence="11" id="KW-0742">SOS response</keyword>
<sequence>MDPQLTKRQSELLEYLREVHHQTGVMPSTREIQAHFGFASQTAAVTHLRALEKKGVIQRTAGKARALAFPEELEREEIIDVPLYGQIPAGMPTDSQEESDGCISIDVSTLGVSRNARTFALRVRGDSMIDAHICDGDTVILEFKEARPGDVVAALIDGETTLKRLVREGGKSYLKAENEDYPDLLPVHDLVIQGVMVMLLRMGDGKRRVG</sequence>
<evidence type="ECO:0000256" key="12">
    <source>
        <dbReference type="RuleBase" id="RU003991"/>
    </source>
</evidence>
<dbReference type="CDD" id="cd06529">
    <property type="entry name" value="S24_LexA-like"/>
    <property type="match status" value="1"/>
</dbReference>
<dbReference type="GO" id="GO:0045892">
    <property type="term" value="P:negative regulation of DNA-templated transcription"/>
    <property type="evidence" value="ECO:0007669"/>
    <property type="project" value="InterPro"/>
</dbReference>
<dbReference type="NCBIfam" id="TIGR00498">
    <property type="entry name" value="lexA"/>
    <property type="match status" value="1"/>
</dbReference>
<evidence type="ECO:0000256" key="8">
    <source>
        <dbReference type="ARBA" id="ARBA00023125"/>
    </source>
</evidence>
<dbReference type="Gene3D" id="2.10.109.10">
    <property type="entry name" value="Umud Fragment, subunit A"/>
    <property type="match status" value="1"/>
</dbReference>
<keyword evidence="16" id="KW-1185">Reference proteome</keyword>
<accession>A0A6B3LAR6</accession>
<keyword evidence="9" id="KW-0804">Transcription</keyword>
<dbReference type="PANTHER" id="PTHR33516:SF2">
    <property type="entry name" value="LEXA REPRESSOR-RELATED"/>
    <property type="match status" value="1"/>
</dbReference>
<dbReference type="SUPFAM" id="SSF46785">
    <property type="entry name" value="Winged helix' DNA-binding domain"/>
    <property type="match status" value="1"/>
</dbReference>
<dbReference type="RefSeq" id="WP_164363717.1">
    <property type="nucleotide sequence ID" value="NZ_CP066776.1"/>
</dbReference>
<dbReference type="InterPro" id="IPR006199">
    <property type="entry name" value="LexA_DNA-bd_dom"/>
</dbReference>
<evidence type="ECO:0000256" key="2">
    <source>
        <dbReference type="ARBA" id="ARBA00022491"/>
    </source>
</evidence>
<keyword evidence="7" id="KW-0805">Transcription regulation</keyword>
<dbReference type="InterPro" id="IPR036390">
    <property type="entry name" value="WH_DNA-bd_sf"/>
</dbReference>
<dbReference type="GO" id="GO:0006508">
    <property type="term" value="P:proteolysis"/>
    <property type="evidence" value="ECO:0007669"/>
    <property type="project" value="InterPro"/>
</dbReference>
<dbReference type="GO" id="GO:0006260">
    <property type="term" value="P:DNA replication"/>
    <property type="evidence" value="ECO:0007669"/>
    <property type="project" value="UniProtKB-KW"/>
</dbReference>
<protein>
    <submittedName>
        <fullName evidence="15">Repressor LexA</fullName>
        <ecNumber evidence="15">3.4.21.88</ecNumber>
    </submittedName>
</protein>
<dbReference type="Pfam" id="PF00717">
    <property type="entry name" value="Peptidase_S24"/>
    <property type="match status" value="1"/>
</dbReference>
<comment type="similarity">
    <text evidence="1 12">Belongs to the peptidase S24 family.</text>
</comment>
<dbReference type="GO" id="GO:0006281">
    <property type="term" value="P:DNA repair"/>
    <property type="evidence" value="ECO:0007669"/>
    <property type="project" value="UniProtKB-KW"/>
</dbReference>
<evidence type="ECO:0000259" key="14">
    <source>
        <dbReference type="Pfam" id="PF01726"/>
    </source>
</evidence>
<dbReference type="PANTHER" id="PTHR33516">
    <property type="entry name" value="LEXA REPRESSOR"/>
    <property type="match status" value="1"/>
</dbReference>
<evidence type="ECO:0000259" key="13">
    <source>
        <dbReference type="Pfam" id="PF00717"/>
    </source>
</evidence>
<keyword evidence="4" id="KW-0227">DNA damage</keyword>
<dbReference type="PRINTS" id="PR00726">
    <property type="entry name" value="LEXASERPTASE"/>
</dbReference>
<dbReference type="Proteomes" id="UP000475117">
    <property type="component" value="Chromosome"/>
</dbReference>
<keyword evidence="10" id="KW-0234">DNA repair</keyword>
<dbReference type="EC" id="3.4.21.88" evidence="15"/>
<evidence type="ECO:0000256" key="6">
    <source>
        <dbReference type="ARBA" id="ARBA00022813"/>
    </source>
</evidence>
<dbReference type="InterPro" id="IPR039418">
    <property type="entry name" value="LexA-like"/>
</dbReference>
<evidence type="ECO:0000256" key="4">
    <source>
        <dbReference type="ARBA" id="ARBA00022763"/>
    </source>
</evidence>
<dbReference type="GO" id="GO:0003677">
    <property type="term" value="F:DNA binding"/>
    <property type="evidence" value="ECO:0007669"/>
    <property type="project" value="UniProtKB-KW"/>
</dbReference>
<name>A0A6B3LAR6_9BACT</name>